<feature type="domain" description="PH" evidence="3">
    <location>
        <begin position="420"/>
        <end position="525"/>
    </location>
</feature>
<organism evidence="4 5">
    <name type="scientific">Phaeomoniella chlamydospora</name>
    <name type="common">Phaeoacremonium chlamydosporum</name>
    <dbReference type="NCBI Taxonomy" id="158046"/>
    <lineage>
        <taxon>Eukaryota</taxon>
        <taxon>Fungi</taxon>
        <taxon>Dikarya</taxon>
        <taxon>Ascomycota</taxon>
        <taxon>Pezizomycotina</taxon>
        <taxon>Eurotiomycetes</taxon>
        <taxon>Chaetothyriomycetidae</taxon>
        <taxon>Phaeomoniellales</taxon>
        <taxon>Phaeomoniellaceae</taxon>
        <taxon>Phaeomoniella</taxon>
    </lineage>
</organism>
<dbReference type="PROSITE" id="PS50003">
    <property type="entry name" value="PH_DOMAIN"/>
    <property type="match status" value="1"/>
</dbReference>
<gene>
    <name evidence="4" type="ORF">UCRPC4_g06209</name>
</gene>
<dbReference type="PANTHER" id="PTHR31941:SF16">
    <property type="entry name" value="PHOSPHATIDYLINOSITOL 4,5-BISPHOSPHATE-BINDING PROTEIN SLM1-RELATED"/>
    <property type="match status" value="1"/>
</dbReference>
<comment type="caution">
    <text evidence="4">The sequence shown here is derived from an EMBL/GenBank/DDBJ whole genome shotgun (WGS) entry which is preliminary data.</text>
</comment>
<proteinExistence type="predicted"/>
<accession>A0A0G2DYI2</accession>
<feature type="region of interest" description="Disordered" evidence="2">
    <location>
        <begin position="745"/>
        <end position="854"/>
    </location>
</feature>
<dbReference type="InterPro" id="IPR001849">
    <property type="entry name" value="PH_domain"/>
</dbReference>
<evidence type="ECO:0000313" key="5">
    <source>
        <dbReference type="Proteomes" id="UP000053317"/>
    </source>
</evidence>
<feature type="compositionally biased region" description="Polar residues" evidence="2">
    <location>
        <begin position="1"/>
        <end position="18"/>
    </location>
</feature>
<dbReference type="Gene3D" id="2.30.29.30">
    <property type="entry name" value="Pleckstrin-homology domain (PH domain)/Phosphotyrosine-binding domain (PTB)"/>
    <property type="match status" value="1"/>
</dbReference>
<feature type="compositionally biased region" description="Polar residues" evidence="2">
    <location>
        <begin position="673"/>
        <end position="693"/>
    </location>
</feature>
<dbReference type="InterPro" id="IPR046869">
    <property type="entry name" value="SLM1/RGC1-like_PH"/>
</dbReference>
<feature type="compositionally biased region" description="Polar residues" evidence="2">
    <location>
        <begin position="634"/>
        <end position="644"/>
    </location>
</feature>
<dbReference type="Proteomes" id="UP000053317">
    <property type="component" value="Unassembled WGS sequence"/>
</dbReference>
<dbReference type="Pfam" id="PF20400">
    <property type="entry name" value="BAR_4"/>
    <property type="match status" value="1"/>
</dbReference>
<dbReference type="OrthoDB" id="5598057at2759"/>
<dbReference type="SUPFAM" id="SSF50729">
    <property type="entry name" value="PH domain-like"/>
    <property type="match status" value="1"/>
</dbReference>
<evidence type="ECO:0000259" key="3">
    <source>
        <dbReference type="PROSITE" id="PS50003"/>
    </source>
</evidence>
<dbReference type="SMART" id="SM00233">
    <property type="entry name" value="PH"/>
    <property type="match status" value="1"/>
</dbReference>
<feature type="region of interest" description="Disordered" evidence="2">
    <location>
        <begin position="589"/>
        <end position="693"/>
    </location>
</feature>
<reference evidence="4 5" key="1">
    <citation type="submission" date="2015-05" db="EMBL/GenBank/DDBJ databases">
        <title>Distinctive expansion of gene families associated with plant cell wall degradation and secondary metabolism in the genomes of grapevine trunk pathogens.</title>
        <authorList>
            <person name="Lawrence D.P."/>
            <person name="Travadon R."/>
            <person name="Rolshausen P.E."/>
            <person name="Baumgartner K."/>
        </authorList>
    </citation>
    <scope>NUCLEOTIDE SEQUENCE [LARGE SCALE GENOMIC DNA]</scope>
    <source>
        <strain evidence="4">UCRPC4</strain>
    </source>
</reference>
<keyword evidence="5" id="KW-1185">Reference proteome</keyword>
<evidence type="ECO:0000256" key="2">
    <source>
        <dbReference type="SAM" id="MobiDB-lite"/>
    </source>
</evidence>
<dbReference type="AlphaFoldDB" id="A0A0G2DYI2"/>
<feature type="compositionally biased region" description="Low complexity" evidence="2">
    <location>
        <begin position="51"/>
        <end position="62"/>
    </location>
</feature>
<evidence type="ECO:0000313" key="4">
    <source>
        <dbReference type="EMBL" id="KKY15644.1"/>
    </source>
</evidence>
<dbReference type="CDD" id="cd13311">
    <property type="entry name" value="PH_Slm1"/>
    <property type="match status" value="1"/>
</dbReference>
<reference evidence="4 5" key="2">
    <citation type="submission" date="2015-05" db="EMBL/GenBank/DDBJ databases">
        <authorList>
            <person name="Morales-Cruz A."/>
            <person name="Amrine K.C."/>
            <person name="Cantu D."/>
        </authorList>
    </citation>
    <scope>NUCLEOTIDE SEQUENCE [LARGE SCALE GENOMIC DNA]</scope>
    <source>
        <strain evidence="4">UCRPC4</strain>
    </source>
</reference>
<keyword evidence="1" id="KW-0597">Phosphoprotein</keyword>
<feature type="region of interest" description="Disordered" evidence="2">
    <location>
        <begin position="1"/>
        <end position="134"/>
    </location>
</feature>
<sequence length="854" mass="92908">MSSRPQTPSNEGYGSRPTSAMAHRPAAASQRISYIAPGTPGATDFAEHHASAAPPDSSPISAGARGNGIDSMVDTNGLRRSESHMSQSQTLLPSRGGTLKKKASLRKTGSIKRSSSRRSSRAGSVRSLNLGEKEKYAGDEQMNSAFYTPVPTSANPTEILATRFQAWRKVLKDLITYFRDIQKGYETRTKTLLSASNVMSNTLIPSSFMSNGGLGDALHILRDFHKNAVNESNKAKELENEVILQLTGLRSDLQQKIKEIKSLSGDFKNSVDRETEGTRKAVRHLQEVLGLVDADPSSTSGKGDPFIVKMAVDKQLERQLEEENYLHRAYLNLESSGRELESIVVGEIQKAYNAYAGIIKREADEAFETVEKLREGPIAMPKDKEWNTFVMSTDQMVDPRIPLRQFEHIHYPGRDHPAAIEVRSGMLERKSKYLKNYTPGWYVLSPTHLHEFKSADRIATQQPIMSLYLPEQKLGSHSEPMSSSHKFMLKGRQTGSMHRGHSWIFRAESYETMMAWFNDIKELTEKRGEERNAFVRRQHARTLSGSSFNAPSIGGSSDGALEEDEADAIPYSDEKSVRAPISEYGAGRAGAAAIGSEEAQEWRSASQSRQRPQPGGRFPSDLNVNRGLLAAPMSPSSGDESSGDFNAHSHTKQTDHDALAGASNLPGSGVPFDNTQPQANYVSAEPSSQPQASYTNTQVYDHDSIAATQPDDAYSRARQQSSYGEWMAPAATGAAVGIGGAAVASHYAHEQQEDAPKEPQELGTNSPPLPSGSEVPDVAPIVTGVGQHSTTSPESNRDTTDTASVTTGLSSVVTEPAVSTETSSRPVMPHPAKSVSTISDLHIPGEYPRAKPST</sequence>
<feature type="compositionally biased region" description="Polar residues" evidence="2">
    <location>
        <begin position="801"/>
        <end position="825"/>
    </location>
</feature>
<dbReference type="InterPro" id="IPR046868">
    <property type="entry name" value="BAR_4"/>
</dbReference>
<dbReference type="InterPro" id="IPR043453">
    <property type="entry name" value="Slm1_PH"/>
</dbReference>
<feature type="compositionally biased region" description="Basic and acidic residues" evidence="2">
    <location>
        <begin position="747"/>
        <end position="760"/>
    </location>
</feature>
<dbReference type="Pfam" id="PF20399">
    <property type="entry name" value="PH_20"/>
    <property type="match status" value="1"/>
</dbReference>
<name>A0A0G2DYI2_PHACM</name>
<dbReference type="PANTHER" id="PTHR31941">
    <property type="entry name" value="CYTOSKELETAL SIGNALING PROTEIN SLM1"/>
    <property type="match status" value="1"/>
</dbReference>
<dbReference type="EMBL" id="LCWF01000179">
    <property type="protein sequence ID" value="KKY15644.1"/>
    <property type="molecule type" value="Genomic_DNA"/>
</dbReference>
<protein>
    <submittedName>
        <fullName evidence="4">Putative ph domain protein</fullName>
    </submittedName>
</protein>
<dbReference type="InterPro" id="IPR011993">
    <property type="entry name" value="PH-like_dom_sf"/>
</dbReference>
<evidence type="ECO:0000256" key="1">
    <source>
        <dbReference type="ARBA" id="ARBA00022553"/>
    </source>
</evidence>